<name>A0ABP9H0R5_9ACTN</name>
<dbReference type="InterPro" id="IPR011044">
    <property type="entry name" value="Quino_amine_DH_bsu"/>
</dbReference>
<protein>
    <submittedName>
        <fullName evidence="3">Uncharacterized protein</fullName>
    </submittedName>
</protein>
<evidence type="ECO:0000313" key="4">
    <source>
        <dbReference type="Proteomes" id="UP001500466"/>
    </source>
</evidence>
<reference evidence="4" key="1">
    <citation type="journal article" date="2019" name="Int. J. Syst. Evol. Microbiol.">
        <title>The Global Catalogue of Microorganisms (GCM) 10K type strain sequencing project: providing services to taxonomists for standard genome sequencing and annotation.</title>
        <authorList>
            <consortium name="The Broad Institute Genomics Platform"/>
            <consortium name="The Broad Institute Genome Sequencing Center for Infectious Disease"/>
            <person name="Wu L."/>
            <person name="Ma J."/>
        </authorList>
    </citation>
    <scope>NUCLEOTIDE SEQUENCE [LARGE SCALE GENOMIC DNA]</scope>
    <source>
        <strain evidence="4">JCM 17986</strain>
    </source>
</reference>
<dbReference type="Proteomes" id="UP001500466">
    <property type="component" value="Unassembled WGS sequence"/>
</dbReference>
<feature type="compositionally biased region" description="Low complexity" evidence="1">
    <location>
        <begin position="269"/>
        <end position="286"/>
    </location>
</feature>
<feature type="compositionally biased region" description="Low complexity" evidence="1">
    <location>
        <begin position="55"/>
        <end position="64"/>
    </location>
</feature>
<proteinExistence type="predicted"/>
<feature type="compositionally biased region" description="Low complexity" evidence="1">
    <location>
        <begin position="307"/>
        <end position="323"/>
    </location>
</feature>
<evidence type="ECO:0000313" key="3">
    <source>
        <dbReference type="EMBL" id="GAA4958534.1"/>
    </source>
</evidence>
<keyword evidence="2" id="KW-0812">Transmembrane</keyword>
<accession>A0ABP9H0R5</accession>
<feature type="compositionally biased region" description="Basic and acidic residues" evidence="1">
    <location>
        <begin position="91"/>
        <end position="112"/>
    </location>
</feature>
<sequence>MRSGAERGEGDAVAAGGREQDGDAADVGAALPVPAWLLDEEPEGGGAPGGDEGRVAAPEGAGAADEARVTGADASESSGADGRETAPTGSRPHESPADEGGTRTDGESDADRVGAIGGGGEPHAASEALGEGAGPGHASGNADRSSPVPHTGQRDARSAGGPPRAHTASGVDAGSGDVDPIGGPRLSEARVDESGAVGRVDSARPAHPGGVLSGVPASGPPDGASWRAPHGAAAPHPRRSVEEPTAPSAGGPWGPPSVPSPLRPPADEPATATGAFAPPAGPRFEAPAPPEALRADTQAWPAGGVPDAGLSAPPAAGASSAAESARRSAPPPPPDASVHWDTPSAPPTPSADLEPDPFPAAAYTTPRGATETAEHDDGGTRVIGFRGDQAWEEAGDRPALFRRLVIAGVVVGILVIAFVVVALVHRGGSGADDERSPEPSANATTSGAKPGPPVLPAQAPPGWSKNAAWIATVAVPTAKAPTVAASTTAVAVITTDGKVALLDPATGHVRRAFDLPAGEHRGVRLALVDRVESVLVQAGNQLAYAPADGSAAPTVLDLPDNAQVSYAGDAPLVVAGAAASVVEDAKLVPVDLPPNATAMAADGATVIAAVPVGPWWSAAPGREPVAVTPVPPRAGATIFRIAAAGHNRVAVIWNGPDAATVTVVLYDATSGQSLVTTDAPLDQVRKTAWVWGTDGRVAALGPVVYDLQANKASVRPGFGPVVGWGKLLYGQSISDPQTTLVLDATDPAKPPTPLGAGVPLPWGGPTGQLLLILDSTPTTTPTLYALTPAPR</sequence>
<evidence type="ECO:0000256" key="2">
    <source>
        <dbReference type="SAM" id="Phobius"/>
    </source>
</evidence>
<feature type="compositionally biased region" description="Pro residues" evidence="1">
    <location>
        <begin position="450"/>
        <end position="459"/>
    </location>
</feature>
<feature type="compositionally biased region" description="Basic and acidic residues" evidence="1">
    <location>
        <begin position="1"/>
        <end position="10"/>
    </location>
</feature>
<gene>
    <name evidence="3" type="ORF">GCM10023205_21480</name>
</gene>
<dbReference type="SUPFAM" id="SSF50969">
    <property type="entry name" value="YVTN repeat-like/Quinoprotein amine dehydrogenase"/>
    <property type="match status" value="1"/>
</dbReference>
<dbReference type="EMBL" id="BAABHS010000006">
    <property type="protein sequence ID" value="GAA4958534.1"/>
    <property type="molecule type" value="Genomic_DNA"/>
</dbReference>
<feature type="transmembrane region" description="Helical" evidence="2">
    <location>
        <begin position="404"/>
        <end position="424"/>
    </location>
</feature>
<feature type="compositionally biased region" description="Pro residues" evidence="1">
    <location>
        <begin position="253"/>
        <end position="264"/>
    </location>
</feature>
<keyword evidence="2" id="KW-1133">Transmembrane helix</keyword>
<feature type="region of interest" description="Disordered" evidence="1">
    <location>
        <begin position="428"/>
        <end position="460"/>
    </location>
</feature>
<feature type="region of interest" description="Disordered" evidence="1">
    <location>
        <begin position="1"/>
        <end position="382"/>
    </location>
</feature>
<evidence type="ECO:0000256" key="1">
    <source>
        <dbReference type="SAM" id="MobiDB-lite"/>
    </source>
</evidence>
<keyword evidence="2" id="KW-0472">Membrane</keyword>
<comment type="caution">
    <text evidence="3">The sequence shown here is derived from an EMBL/GenBank/DDBJ whole genome shotgun (WGS) entry which is preliminary data.</text>
</comment>
<organism evidence="3 4">
    <name type="scientific">Yinghuangia aomiensis</name>
    <dbReference type="NCBI Taxonomy" id="676205"/>
    <lineage>
        <taxon>Bacteria</taxon>
        <taxon>Bacillati</taxon>
        <taxon>Actinomycetota</taxon>
        <taxon>Actinomycetes</taxon>
        <taxon>Kitasatosporales</taxon>
        <taxon>Streptomycetaceae</taxon>
        <taxon>Yinghuangia</taxon>
    </lineage>
</organism>
<keyword evidence="4" id="KW-1185">Reference proteome</keyword>